<protein>
    <submittedName>
        <fullName evidence="1">Capsid protein</fullName>
    </submittedName>
</protein>
<dbReference type="KEGG" id="vg:41701828"/>
<evidence type="ECO:0000313" key="1">
    <source>
        <dbReference type="EMBL" id="AUX80745.1"/>
    </source>
</evidence>
<name>A0A2L0HH21_9VIRU</name>
<organism evidence="1">
    <name type="scientific">Cattle blood-associated gemycircularvirus</name>
    <dbReference type="NCBI Taxonomy" id="2077296"/>
    <lineage>
        <taxon>Viruses</taxon>
        <taxon>Monodnaviria</taxon>
        <taxon>Shotokuvirae</taxon>
        <taxon>Cressdnaviricota</taxon>
        <taxon>Repensiviricetes</taxon>
        <taxon>Geplafuvirales</taxon>
        <taxon>Genomoviridae</taxon>
        <taxon>Gemykibivirus</taxon>
        <taxon>Gemykibivirus cowchi1</taxon>
    </lineage>
</organism>
<dbReference type="Proteomes" id="UP000269124">
    <property type="component" value="Segment"/>
</dbReference>
<dbReference type="GeneID" id="41701828"/>
<dbReference type="RefSeq" id="YP_009551433.1">
    <property type="nucleotide sequence ID" value="NC_040351.1"/>
</dbReference>
<dbReference type="EMBL" id="MF669479">
    <property type="protein sequence ID" value="AUX80745.1"/>
    <property type="molecule type" value="Genomic_DNA"/>
</dbReference>
<reference evidence="1" key="1">
    <citation type="journal article" date="2018" name="Virol. J.">
        <title>Plasma virome of cattle from forest region revealed diverse small circular ssDNA viral genomes.</title>
        <authorList>
            <person name="Wang H."/>
            <person name="Li S."/>
            <person name="Mahmood A."/>
            <person name="Yang S."/>
            <person name="Wang X."/>
            <person name="Shen Q."/>
            <person name="Shan T."/>
            <person name="Deng X."/>
            <person name="Li J."/>
            <person name="Hua X."/>
            <person name="Cui L."/>
            <person name="Delwart E."/>
            <person name="Zhang W."/>
        </authorList>
    </citation>
    <scope>NUCLEOTIDE SEQUENCE [LARGE SCALE GENOMIC DNA]</scope>
    <source>
        <strain evidence="1">BGmv002</strain>
    </source>
</reference>
<sequence>MAGSVKFILPTNKMPGRNNRQKRIATRATNRSRRITRRLVRRYGPDIASFMIRNLANRSNLTSRLRQRLRIKRRRKAKYVSVRANVAGTTHTTSNMIVRKTPAEQKFLRKLFKDTPNLVKHVNRFAFSWVGASTCSRTIWYSVAHLKFNNVYDYLVHKISAPNQGVGSAYWTTTPTDNRYVSCNPAQFIYIGKCTFNYEIYNPTNYIMTVYIYDLVCKHDTPFEITYGSQTDVEQISRSQPECCMIQSSRPLTSSAAVDAEKWTVGDTTDEVNNTQQGVGGPAWNAVGMKPTDYFCFNSLWKVKGIKKIILPPASSHHHVVVYNPKKKITWGNLVYPRQDISKRTGKYGIGGLTQSTLFGFEGQLGFEKDQALDNEKVGTLPGKIVVKCIRKINCYNFPITSSTVISKNNLYTNLSNPEIFTDLTTRPAETA</sequence>
<accession>A0A2L0HH21</accession>
<proteinExistence type="predicted"/>